<keyword evidence="4" id="KW-0235">DNA replication</keyword>
<dbReference type="InterPro" id="IPR029460">
    <property type="entry name" value="DNAPol_HHH"/>
</dbReference>
<dbReference type="InterPro" id="IPR003141">
    <property type="entry name" value="Pol/His_phosphatase_N"/>
</dbReference>
<dbReference type="Gene3D" id="3.20.20.140">
    <property type="entry name" value="Metal-dependent hydrolases"/>
    <property type="match status" value="1"/>
</dbReference>
<dbReference type="GO" id="GO:0003887">
    <property type="term" value="F:DNA-directed DNA polymerase activity"/>
    <property type="evidence" value="ECO:0007669"/>
    <property type="project" value="UniProtKB-EC"/>
</dbReference>
<dbReference type="SUPFAM" id="SSF89550">
    <property type="entry name" value="PHP domain-like"/>
    <property type="match status" value="1"/>
</dbReference>
<keyword evidence="9" id="KW-1185">Reference proteome</keyword>
<comment type="caution">
    <text evidence="8">The sequence shown here is derived from an EMBL/GenBank/DDBJ whole genome shotgun (WGS) entry which is preliminary data.</text>
</comment>
<dbReference type="Pfam" id="PF02811">
    <property type="entry name" value="PHP"/>
    <property type="match status" value="1"/>
</dbReference>
<evidence type="ECO:0000313" key="8">
    <source>
        <dbReference type="EMBL" id="MBK1468407.1"/>
    </source>
</evidence>
<comment type="catalytic activity">
    <reaction evidence="6">
        <text>DNA(n) + a 2'-deoxyribonucleoside 5'-triphosphate = DNA(n+1) + diphosphate</text>
        <dbReference type="Rhea" id="RHEA:22508"/>
        <dbReference type="Rhea" id="RHEA-COMP:17339"/>
        <dbReference type="Rhea" id="RHEA-COMP:17340"/>
        <dbReference type="ChEBI" id="CHEBI:33019"/>
        <dbReference type="ChEBI" id="CHEBI:61560"/>
        <dbReference type="ChEBI" id="CHEBI:173112"/>
        <dbReference type="EC" id="2.7.7.7"/>
    </reaction>
</comment>
<evidence type="ECO:0000256" key="3">
    <source>
        <dbReference type="ARBA" id="ARBA00022695"/>
    </source>
</evidence>
<accession>A0ABS1CAN6</accession>
<evidence type="ECO:0000256" key="1">
    <source>
        <dbReference type="ARBA" id="ARBA00012417"/>
    </source>
</evidence>
<dbReference type="NCBIfam" id="NF004226">
    <property type="entry name" value="PRK05673.1"/>
    <property type="match status" value="1"/>
</dbReference>
<evidence type="ECO:0000259" key="7">
    <source>
        <dbReference type="SMART" id="SM00481"/>
    </source>
</evidence>
<dbReference type="PANTHER" id="PTHR32294">
    <property type="entry name" value="DNA POLYMERASE III SUBUNIT ALPHA"/>
    <property type="match status" value="1"/>
</dbReference>
<sequence length="1122" mass="131031">MANDFVHLNVHTEYSLLNNYNPMEKLIDKAKKLNFKAMAITDYNNMYGVIDFYMRCKKNSIKPIIGCEITLSYPNNEFYNVILLAKNNQGYKNLCKLVSNLYIVENRNREFITFDELEKFSKNLILIVGSKRSFIRKCLYSGDMLSAKNEMLNFKSMFNKEDLFLELNFHFEENDELMINKYLEFANEIDVNTVVTNDVHYLENTDFNLFKIARCISKGILLSELKEDVFVGAEYYLKSEEEMLKIFSSLQDSIYNTKMIAERCNVEFDFSTYHLPEYKIPDGFSTKEDYLYSIIIEGMKKRYENITDEIKKRVDYEFSVINKMGFTDYFLIVWDFVNFAKKNKIPVGPGRGSGANSIIAYCLEITDIDPIEYELIFERFLNPERISMPDFDIDFCNERREEVIDYVIQKYGKNHVSQIVTFGTMKPRAGVRDIGRVLGYKLSLVDKVAKLIPNNLDVTFESALRDSVELKRLYDEDVDIKKLINTSEKFEKFHRHISIHAAGIVITKEELTEYIPLSKSGENIVTQFNMTELEKLGLLKMDFLGLRTLTVIDDTIKLVKKNYNVDIDIEKISLKDKNVLNLFRTADTIGVFQFESVGMRLFLKDLKADNFDELVAANSLFRPGPMNQIPNYIKNKKNPREIRYLDRRLEKYLKSTYGIIVYQEQVMQIARELAGYTWGQADNLRKAIGKKHMDIMEHNRQTFIYGMDNLDGSVKIKGCIRNGVDEKLAKNIFDLIVEFGNYAFNKSHSACYSLNAYRTAYLKYYYPLEYMICLLNSVINYEKQFFTYFQEVKRMGIKILLPSVNSSFYKISTEKKCMLIGFSQIKGFNRLLAKDIIEERKNGAFKSFKEFLERLKESKNMNLMSVENLIKAGGFDEIEKDRIEILNSCETLFTQIVSKSKNELSGQLSLIGSDFMQEKFVKSEKFLKDDILEFEKEILGFYISSHPLDDYKEYIKSKNYMKLDDLKVLDKGIYKIITYVNSVKTRRNKKNKMLKTVNVEDFSSSIELLDVKDLNIYKGNIYEISVKVSVNSFGNTNFTIIDANEIDEIYSKKLYIKLDSLDDESKRKLGEFSLKYKGINPVIIYISSTNKTLKLENRFNLKNERLIVDLENNFGKDCFRIN</sequence>
<dbReference type="Proteomes" id="UP000823123">
    <property type="component" value="Unassembled WGS sequence"/>
</dbReference>
<keyword evidence="3 8" id="KW-0548">Nucleotidyltransferase</keyword>
<gene>
    <name evidence="8" type="primary">dnaE</name>
    <name evidence="8" type="ORF">IBJ83_03640</name>
</gene>
<keyword evidence="5" id="KW-0239">DNA-directed DNA polymerase</keyword>
<dbReference type="SUPFAM" id="SSF160975">
    <property type="entry name" value="AF1531-like"/>
    <property type="match status" value="1"/>
</dbReference>
<evidence type="ECO:0000313" key="9">
    <source>
        <dbReference type="Proteomes" id="UP000823123"/>
    </source>
</evidence>
<dbReference type="InterPro" id="IPR011708">
    <property type="entry name" value="DNA_pol3_alpha_NTPase_dom"/>
</dbReference>
<dbReference type="InterPro" id="IPR004805">
    <property type="entry name" value="DnaE2/DnaE/PolC"/>
</dbReference>
<dbReference type="Pfam" id="PF17657">
    <property type="entry name" value="DNA_pol3_finger"/>
    <property type="match status" value="1"/>
</dbReference>
<proteinExistence type="predicted"/>
<reference evidence="8 9" key="1">
    <citation type="submission" date="2020-09" db="EMBL/GenBank/DDBJ databases">
        <title>Parvimonas S3374 sp. nov.</title>
        <authorList>
            <person name="Buhl M."/>
        </authorList>
    </citation>
    <scope>NUCLEOTIDE SEQUENCE [LARGE SCALE GENOMIC DNA]</scope>
    <source>
        <strain evidence="8 9">S3374</strain>
    </source>
</reference>
<dbReference type="EMBL" id="JACVDA010000008">
    <property type="protein sequence ID" value="MBK1468407.1"/>
    <property type="molecule type" value="Genomic_DNA"/>
</dbReference>
<dbReference type="InterPro" id="IPR040982">
    <property type="entry name" value="DNA_pol3_finger"/>
</dbReference>
<dbReference type="Gene3D" id="1.10.10.1600">
    <property type="entry name" value="Bacterial DNA polymerase III alpha subunit, thumb domain"/>
    <property type="match status" value="1"/>
</dbReference>
<dbReference type="InterPro" id="IPR004013">
    <property type="entry name" value="PHP_dom"/>
</dbReference>
<evidence type="ECO:0000256" key="5">
    <source>
        <dbReference type="ARBA" id="ARBA00022932"/>
    </source>
</evidence>
<protein>
    <recommendedName>
        <fullName evidence="1">DNA-directed DNA polymerase</fullName>
        <ecNumber evidence="1">2.7.7.7</ecNumber>
    </recommendedName>
</protein>
<organism evidence="8 9">
    <name type="scientific">Parvimonas parva</name>
    <dbReference type="NCBI Taxonomy" id="2769485"/>
    <lineage>
        <taxon>Bacteria</taxon>
        <taxon>Bacillati</taxon>
        <taxon>Bacillota</taxon>
        <taxon>Tissierellia</taxon>
        <taxon>Tissierellales</taxon>
        <taxon>Peptoniphilaceae</taxon>
        <taxon>Parvimonas</taxon>
    </lineage>
</organism>
<dbReference type="RefSeq" id="WP_201275345.1">
    <property type="nucleotide sequence ID" value="NZ_JACVDA010000008.1"/>
</dbReference>
<dbReference type="Pfam" id="PF14579">
    <property type="entry name" value="HHH_6"/>
    <property type="match status" value="1"/>
</dbReference>
<evidence type="ECO:0000256" key="2">
    <source>
        <dbReference type="ARBA" id="ARBA00022679"/>
    </source>
</evidence>
<dbReference type="InterPro" id="IPR016195">
    <property type="entry name" value="Pol/histidinol_Pase-like"/>
</dbReference>
<keyword evidence="2 8" id="KW-0808">Transferase</keyword>
<evidence type="ECO:0000256" key="4">
    <source>
        <dbReference type="ARBA" id="ARBA00022705"/>
    </source>
</evidence>
<dbReference type="InterPro" id="IPR041931">
    <property type="entry name" value="DNA_pol3_alpha_thumb_dom"/>
</dbReference>
<name>A0ABS1CAN6_9FIRM</name>
<dbReference type="PANTHER" id="PTHR32294:SF0">
    <property type="entry name" value="DNA POLYMERASE III SUBUNIT ALPHA"/>
    <property type="match status" value="1"/>
</dbReference>
<evidence type="ECO:0000256" key="6">
    <source>
        <dbReference type="ARBA" id="ARBA00049244"/>
    </source>
</evidence>
<dbReference type="NCBIfam" id="TIGR00594">
    <property type="entry name" value="polc"/>
    <property type="match status" value="1"/>
</dbReference>
<dbReference type="Gene3D" id="1.10.150.870">
    <property type="match status" value="1"/>
</dbReference>
<dbReference type="EC" id="2.7.7.7" evidence="1"/>
<dbReference type="Pfam" id="PF07733">
    <property type="entry name" value="DNA_pol3_alpha"/>
    <property type="match status" value="1"/>
</dbReference>
<dbReference type="SMART" id="SM00481">
    <property type="entry name" value="POLIIIAc"/>
    <property type="match status" value="1"/>
</dbReference>
<feature type="domain" description="Polymerase/histidinol phosphatase N-terminal" evidence="7">
    <location>
        <begin position="6"/>
        <end position="73"/>
    </location>
</feature>